<dbReference type="EMBL" id="JANFYT010000031">
    <property type="protein sequence ID" value="MCQ4815268.1"/>
    <property type="molecule type" value="Genomic_DNA"/>
</dbReference>
<dbReference type="InterPro" id="IPR035906">
    <property type="entry name" value="MetI-like_sf"/>
</dbReference>
<dbReference type="PANTHER" id="PTHR43386:SF1">
    <property type="entry name" value="D,D-DIPEPTIDE TRANSPORT SYSTEM PERMEASE PROTEIN DDPC-RELATED"/>
    <property type="match status" value="1"/>
</dbReference>
<dbReference type="SUPFAM" id="SSF161098">
    <property type="entry name" value="MetI-like"/>
    <property type="match status" value="1"/>
</dbReference>
<comment type="caution">
    <text evidence="9">The sequence shown here is derived from an EMBL/GenBank/DDBJ whole genome shotgun (WGS) entry which is preliminary data.</text>
</comment>
<feature type="transmembrane region" description="Helical" evidence="7">
    <location>
        <begin position="121"/>
        <end position="142"/>
    </location>
</feature>
<dbReference type="InterPro" id="IPR025966">
    <property type="entry name" value="OppC_N"/>
</dbReference>
<keyword evidence="4 7" id="KW-0812">Transmembrane</keyword>
<evidence type="ECO:0000259" key="8">
    <source>
        <dbReference type="PROSITE" id="PS50928"/>
    </source>
</evidence>
<dbReference type="InterPro" id="IPR050366">
    <property type="entry name" value="BP-dependent_transpt_permease"/>
</dbReference>
<proteinExistence type="inferred from homology"/>
<feature type="domain" description="ABC transmembrane type-1" evidence="8">
    <location>
        <begin position="82"/>
        <end position="271"/>
    </location>
</feature>
<dbReference type="AlphaFoldDB" id="A0AAW5K9R7"/>
<dbReference type="PANTHER" id="PTHR43386">
    <property type="entry name" value="OLIGOPEPTIDE TRANSPORT SYSTEM PERMEASE PROTEIN APPC"/>
    <property type="match status" value="1"/>
</dbReference>
<accession>A0AAW5K9R7</accession>
<keyword evidence="3" id="KW-1003">Cell membrane</keyword>
<evidence type="ECO:0000256" key="2">
    <source>
        <dbReference type="ARBA" id="ARBA00022448"/>
    </source>
</evidence>
<dbReference type="CDD" id="cd06261">
    <property type="entry name" value="TM_PBP2"/>
    <property type="match status" value="1"/>
</dbReference>
<comment type="subcellular location">
    <subcellularLocation>
        <location evidence="1 7">Cell membrane</location>
        <topology evidence="1 7">Multi-pass membrane protein</topology>
    </subcellularLocation>
</comment>
<dbReference type="InterPro" id="IPR000515">
    <property type="entry name" value="MetI-like"/>
</dbReference>
<keyword evidence="10" id="KW-1185">Reference proteome</keyword>
<gene>
    <name evidence="9" type="ORF">NE630_12575</name>
</gene>
<name>A0AAW5K9R7_9BACT</name>
<dbReference type="RefSeq" id="WP_256182200.1">
    <property type="nucleotide sequence ID" value="NZ_CABKQM010000003.1"/>
</dbReference>
<reference evidence="9 10" key="1">
    <citation type="submission" date="2022-06" db="EMBL/GenBank/DDBJ databases">
        <title>Isolation of gut microbiota from human fecal samples.</title>
        <authorList>
            <person name="Pamer E.G."/>
            <person name="Barat B."/>
            <person name="Waligurski E."/>
            <person name="Medina S."/>
            <person name="Paddock L."/>
            <person name="Mostad J."/>
        </authorList>
    </citation>
    <scope>NUCLEOTIDE SEQUENCE [LARGE SCALE GENOMIC DNA]</scope>
    <source>
        <strain evidence="9 10">DFI.9.90</strain>
    </source>
</reference>
<feature type="transmembrane region" description="Helical" evidence="7">
    <location>
        <begin position="84"/>
        <end position="109"/>
    </location>
</feature>
<evidence type="ECO:0000256" key="1">
    <source>
        <dbReference type="ARBA" id="ARBA00004651"/>
    </source>
</evidence>
<evidence type="ECO:0000313" key="9">
    <source>
        <dbReference type="EMBL" id="MCQ4815268.1"/>
    </source>
</evidence>
<evidence type="ECO:0000256" key="3">
    <source>
        <dbReference type="ARBA" id="ARBA00022475"/>
    </source>
</evidence>
<keyword evidence="6 7" id="KW-0472">Membrane</keyword>
<evidence type="ECO:0000256" key="4">
    <source>
        <dbReference type="ARBA" id="ARBA00022692"/>
    </source>
</evidence>
<evidence type="ECO:0000256" key="5">
    <source>
        <dbReference type="ARBA" id="ARBA00022989"/>
    </source>
</evidence>
<dbReference type="Proteomes" id="UP001205919">
    <property type="component" value="Unassembled WGS sequence"/>
</dbReference>
<dbReference type="Gene3D" id="1.10.3720.10">
    <property type="entry name" value="MetI-like"/>
    <property type="match status" value="1"/>
</dbReference>
<dbReference type="Pfam" id="PF00528">
    <property type="entry name" value="BPD_transp_1"/>
    <property type="match status" value="1"/>
</dbReference>
<keyword evidence="2 7" id="KW-0813">Transport</keyword>
<dbReference type="PROSITE" id="PS50928">
    <property type="entry name" value="ABC_TM1"/>
    <property type="match status" value="1"/>
</dbReference>
<organism evidence="9 10">
    <name type="scientific">Cloacibacillus evryensis</name>
    <dbReference type="NCBI Taxonomy" id="508460"/>
    <lineage>
        <taxon>Bacteria</taxon>
        <taxon>Thermotogati</taxon>
        <taxon>Synergistota</taxon>
        <taxon>Synergistia</taxon>
        <taxon>Synergistales</taxon>
        <taxon>Synergistaceae</taxon>
        <taxon>Cloacibacillus</taxon>
    </lineage>
</organism>
<dbReference type="Pfam" id="PF12911">
    <property type="entry name" value="OppC_N"/>
    <property type="match status" value="1"/>
</dbReference>
<dbReference type="GO" id="GO:0005886">
    <property type="term" value="C:plasma membrane"/>
    <property type="evidence" value="ECO:0007669"/>
    <property type="project" value="UniProtKB-SubCell"/>
</dbReference>
<evidence type="ECO:0000256" key="6">
    <source>
        <dbReference type="ARBA" id="ARBA00023136"/>
    </source>
</evidence>
<evidence type="ECO:0000313" key="10">
    <source>
        <dbReference type="Proteomes" id="UP001205919"/>
    </source>
</evidence>
<sequence length="284" mass="30871">MEQALNQFMKNRMAVGGLLVIILLFAVAFSTIVIDFVTRDAIYNNYVINQNLAQRLAAPSASHIFGCDEFGRDLFLRILWGTKYSLFIGIGAILLAMCIGMPIGMIAGYYGGRIDNVVMRLMDVILAVPSMLLAMAIVAALGTSTVNLLVAMSVANIARFSRIARASVMTIKDNEYIEAARAIGANDREILVKYIFPNAFSPNLVQLTLGIGNSILLVAGLSYLGLGVQPPSPEWGAILTTAKTYMRDAWHISVFPGMFLVVSVIAFNLLGDGLRDAMDPKLKK</sequence>
<feature type="transmembrane region" description="Helical" evidence="7">
    <location>
        <begin position="204"/>
        <end position="228"/>
    </location>
</feature>
<dbReference type="GO" id="GO:0055085">
    <property type="term" value="P:transmembrane transport"/>
    <property type="evidence" value="ECO:0007669"/>
    <property type="project" value="InterPro"/>
</dbReference>
<feature type="transmembrane region" description="Helical" evidence="7">
    <location>
        <begin position="249"/>
        <end position="270"/>
    </location>
</feature>
<evidence type="ECO:0000256" key="7">
    <source>
        <dbReference type="RuleBase" id="RU363032"/>
    </source>
</evidence>
<keyword evidence="5 7" id="KW-1133">Transmembrane helix</keyword>
<protein>
    <submittedName>
        <fullName evidence="9">ABC transporter permease</fullName>
    </submittedName>
</protein>
<comment type="similarity">
    <text evidence="7">Belongs to the binding-protein-dependent transport system permease family.</text>
</comment>